<dbReference type="Proteomes" id="UP001140230">
    <property type="component" value="Unassembled WGS sequence"/>
</dbReference>
<evidence type="ECO:0000313" key="1">
    <source>
        <dbReference type="EMBL" id="MDC8638733.1"/>
    </source>
</evidence>
<dbReference type="RefSeq" id="WP_211317276.1">
    <property type="nucleotide sequence ID" value="NZ_CP168173.1"/>
</dbReference>
<organism evidence="1 2">
    <name type="scientific">Xanthomonas hortorum pv. hederae</name>
    <dbReference type="NCBI Taxonomy" id="453603"/>
    <lineage>
        <taxon>Bacteria</taxon>
        <taxon>Pseudomonadati</taxon>
        <taxon>Pseudomonadota</taxon>
        <taxon>Gammaproteobacteria</taxon>
        <taxon>Lysobacterales</taxon>
        <taxon>Lysobacteraceae</taxon>
        <taxon>Xanthomonas</taxon>
    </lineage>
</organism>
<reference evidence="1" key="2">
    <citation type="submission" date="2022-08" db="EMBL/GenBank/DDBJ databases">
        <authorList>
            <person name="Iruegas-Bocardo F."/>
            <person name="Weisberg A.J."/>
            <person name="Riutta E.R."/>
            <person name="Kilday K."/>
            <person name="Bonkowski J.C."/>
            <person name="Creswell T."/>
            <person name="Daughtrey M.L."/>
            <person name="Rane K."/>
            <person name="Grunwald N.J."/>
            <person name="Chang J.H."/>
            <person name="Putnam M.L."/>
        </authorList>
    </citation>
    <scope>NUCLEOTIDE SEQUENCE</scope>
    <source>
        <strain evidence="1">22-338</strain>
    </source>
</reference>
<reference evidence="1" key="1">
    <citation type="journal article" date="2022" name="Phytopathology">
        <title>Whole genome sequencing-based tracing of a 2022 introduction and outbreak of Xanthomonas hortorum pv. pelargonii.</title>
        <authorList>
            <person name="Iruegas Bocardo F."/>
            <person name="Weisberg A.J."/>
            <person name="Riutta E.R."/>
            <person name="Kilday K.B."/>
            <person name="Bonkowski J.C."/>
            <person name="Creswell T.C."/>
            <person name="Daughtrey M."/>
            <person name="Rane K.K."/>
            <person name="Grunwald N.J."/>
            <person name="Chang J.H."/>
            <person name="Putnam M."/>
        </authorList>
    </citation>
    <scope>NUCLEOTIDE SEQUENCE</scope>
    <source>
        <strain evidence="1">22-338</strain>
    </source>
</reference>
<dbReference type="EMBL" id="JANWTP010000040">
    <property type="protein sequence ID" value="MDC8638733.1"/>
    <property type="molecule type" value="Genomic_DNA"/>
</dbReference>
<gene>
    <name evidence="1" type="ORF">NY667_13150</name>
</gene>
<dbReference type="AlphaFoldDB" id="A0A9X4BSE2"/>
<accession>A0A9X4BSE2</accession>
<evidence type="ECO:0000313" key="2">
    <source>
        <dbReference type="Proteomes" id="UP001140230"/>
    </source>
</evidence>
<protein>
    <submittedName>
        <fullName evidence="1">Uncharacterized protein</fullName>
    </submittedName>
</protein>
<name>A0A9X4BSE2_9XANT</name>
<sequence>MLPGARAMIAPAERRAWVMIRLGQKIRLTRREVDRFVQITDIAPESVRTLEELGGYVERCKRHYWGESDDTRFLHWLLEREYQRCVEMQRPSN</sequence>
<comment type="caution">
    <text evidence="1">The sequence shown here is derived from an EMBL/GenBank/DDBJ whole genome shotgun (WGS) entry which is preliminary data.</text>
</comment>
<proteinExistence type="predicted"/>